<evidence type="ECO:0000313" key="3">
    <source>
        <dbReference type="EMBL" id="OWP48428.1"/>
    </source>
</evidence>
<evidence type="ECO:0000256" key="1">
    <source>
        <dbReference type="ARBA" id="ARBA00023002"/>
    </source>
</evidence>
<dbReference type="GO" id="GO:0005737">
    <property type="term" value="C:cytoplasm"/>
    <property type="evidence" value="ECO:0007669"/>
    <property type="project" value="TreeGrafter"/>
</dbReference>
<gene>
    <name evidence="3" type="ORF">CEG18_23840</name>
</gene>
<dbReference type="Proteomes" id="UP000198145">
    <property type="component" value="Unassembled WGS sequence"/>
</dbReference>
<dbReference type="STRING" id="46680.GCA_000807755_01703"/>
<reference evidence="3 4" key="1">
    <citation type="submission" date="2017-06" db="EMBL/GenBank/DDBJ databases">
        <title>Draft genome of Pseudomonas nitroreducens DF05.</title>
        <authorList>
            <person name="Iyer R."/>
        </authorList>
    </citation>
    <scope>NUCLEOTIDE SEQUENCE [LARGE SCALE GENOMIC DNA]</scope>
    <source>
        <strain evidence="3 4">DF05</strain>
    </source>
</reference>
<keyword evidence="1" id="KW-0560">Oxidoreductase</keyword>
<dbReference type="Gene3D" id="3.50.50.60">
    <property type="entry name" value="FAD/NAD(P)-binding domain"/>
    <property type="match status" value="2"/>
</dbReference>
<sequence>MTQPNDLRRHALVVGAGVVGLATALQLQRRDFRVTLLDRNPPGLATSFGNACTFATYSVEPVATPGIWRKAPGMLLRPDSPLAIRPAYLPRIAPWLLRFLAASRRDRVEAIGHDLNTLLRPCMGAWQGLFDEAGANDLIRHDGSLYLFEEHERRDAQAMVDYHRRFEVPIRFVEGGELREQEPALNTRASCAVELPGVSRTLDPYALSLRLFERFLAMGGEFRRGELLGLEPAGQGRDAVQARLASGERLAADRVALCTGAWSRTLVDQLGDAVPQDTERGYHVLFGHAGQVLNRPVCWGAGGFYMTPMAQGLRVAGTVEFAGLEALPSPARYRYLTRGARRFLRLQHEPVSQWMGFRSSVPDSMPVLGPSRRLPQVFYNFGHGHIGLTLGAITGQLLAEQACDVVTSVPVKPFLASRFSSR</sequence>
<dbReference type="SUPFAM" id="SSF51905">
    <property type="entry name" value="FAD/NAD(P)-binding domain"/>
    <property type="match status" value="1"/>
</dbReference>
<dbReference type="GO" id="GO:0016491">
    <property type="term" value="F:oxidoreductase activity"/>
    <property type="evidence" value="ECO:0007669"/>
    <property type="project" value="UniProtKB-KW"/>
</dbReference>
<dbReference type="eggNOG" id="COG0665">
    <property type="taxonomic scope" value="Bacteria"/>
</dbReference>
<dbReference type="Pfam" id="PF01266">
    <property type="entry name" value="DAO"/>
    <property type="match status" value="1"/>
</dbReference>
<dbReference type="PANTHER" id="PTHR13847:SF289">
    <property type="entry name" value="GLYCINE OXIDASE"/>
    <property type="match status" value="1"/>
</dbReference>
<evidence type="ECO:0000313" key="4">
    <source>
        <dbReference type="Proteomes" id="UP000198145"/>
    </source>
</evidence>
<dbReference type="AlphaFoldDB" id="A0A246F5E2"/>
<name>A0A246F5E2_PSENT</name>
<proteinExistence type="predicted"/>
<organism evidence="3 4">
    <name type="scientific">Pseudomonas nitroreducens</name>
    <dbReference type="NCBI Taxonomy" id="46680"/>
    <lineage>
        <taxon>Bacteria</taxon>
        <taxon>Pseudomonadati</taxon>
        <taxon>Pseudomonadota</taxon>
        <taxon>Gammaproteobacteria</taxon>
        <taxon>Pseudomonadales</taxon>
        <taxon>Pseudomonadaceae</taxon>
        <taxon>Pseudomonas</taxon>
    </lineage>
</organism>
<dbReference type="InterPro" id="IPR036188">
    <property type="entry name" value="FAD/NAD-bd_sf"/>
</dbReference>
<protein>
    <submittedName>
        <fullName evidence="3">FAD-dependent oxidoreductase</fullName>
    </submittedName>
</protein>
<evidence type="ECO:0000259" key="2">
    <source>
        <dbReference type="Pfam" id="PF01266"/>
    </source>
</evidence>
<comment type="caution">
    <text evidence="3">The sequence shown here is derived from an EMBL/GenBank/DDBJ whole genome shotgun (WGS) entry which is preliminary data.</text>
</comment>
<dbReference type="InterPro" id="IPR006076">
    <property type="entry name" value="FAD-dep_OxRdtase"/>
</dbReference>
<dbReference type="EMBL" id="NJBA01000009">
    <property type="protein sequence ID" value="OWP48428.1"/>
    <property type="molecule type" value="Genomic_DNA"/>
</dbReference>
<feature type="domain" description="FAD dependent oxidoreductase" evidence="2">
    <location>
        <begin position="11"/>
        <end position="400"/>
    </location>
</feature>
<dbReference type="SUPFAM" id="SSF54373">
    <property type="entry name" value="FAD-linked reductases, C-terminal domain"/>
    <property type="match status" value="1"/>
</dbReference>
<accession>A0A246F5E2</accession>
<dbReference type="RefSeq" id="WP_088421002.1">
    <property type="nucleotide sequence ID" value="NZ_NJBA01000009.1"/>
</dbReference>
<dbReference type="Gene3D" id="3.30.9.10">
    <property type="entry name" value="D-Amino Acid Oxidase, subunit A, domain 2"/>
    <property type="match status" value="1"/>
</dbReference>
<dbReference type="PANTHER" id="PTHR13847">
    <property type="entry name" value="SARCOSINE DEHYDROGENASE-RELATED"/>
    <property type="match status" value="1"/>
</dbReference>